<dbReference type="InterPro" id="IPR007197">
    <property type="entry name" value="rSAM"/>
</dbReference>
<dbReference type="eggNOG" id="COG0535">
    <property type="taxonomic scope" value="Bacteria"/>
</dbReference>
<dbReference type="Pfam" id="PF04055">
    <property type="entry name" value="Radical_SAM"/>
    <property type="match status" value="1"/>
</dbReference>
<keyword evidence="3" id="KW-0479">Metal-binding</keyword>
<dbReference type="STRING" id="857087.Metme_0073"/>
<comment type="cofactor">
    <cofactor evidence="1">
        <name>[4Fe-4S] cluster</name>
        <dbReference type="ChEBI" id="CHEBI:49883"/>
    </cofactor>
</comment>
<dbReference type="Proteomes" id="UP000008888">
    <property type="component" value="Chromosome"/>
</dbReference>
<protein>
    <submittedName>
        <fullName evidence="7">Radical SAM domain protein</fullName>
    </submittedName>
</protein>
<evidence type="ECO:0000313" key="8">
    <source>
        <dbReference type="Proteomes" id="UP000008888"/>
    </source>
</evidence>
<dbReference type="HOGENOM" id="CLU_079280_0_0_6"/>
<dbReference type="SUPFAM" id="SSF102114">
    <property type="entry name" value="Radical SAM enzymes"/>
    <property type="match status" value="1"/>
</dbReference>
<keyword evidence="5" id="KW-0411">Iron-sulfur</keyword>
<keyword evidence="2" id="KW-0949">S-adenosyl-L-methionine</keyword>
<keyword evidence="8" id="KW-1185">Reference proteome</keyword>
<evidence type="ECO:0000256" key="3">
    <source>
        <dbReference type="ARBA" id="ARBA00022723"/>
    </source>
</evidence>
<dbReference type="KEGG" id="mmt:Metme_0073"/>
<organism evidence="7 8">
    <name type="scientific">Methylomonas methanica (strain DSM 25384 / MC09)</name>
    <dbReference type="NCBI Taxonomy" id="857087"/>
    <lineage>
        <taxon>Bacteria</taxon>
        <taxon>Pseudomonadati</taxon>
        <taxon>Pseudomonadota</taxon>
        <taxon>Gammaproteobacteria</taxon>
        <taxon>Methylococcales</taxon>
        <taxon>Methylococcaceae</taxon>
        <taxon>Methylomonas</taxon>
    </lineage>
</organism>
<dbReference type="CDD" id="cd01335">
    <property type="entry name" value="Radical_SAM"/>
    <property type="match status" value="1"/>
</dbReference>
<dbReference type="GO" id="GO:0051536">
    <property type="term" value="F:iron-sulfur cluster binding"/>
    <property type="evidence" value="ECO:0007669"/>
    <property type="project" value="UniProtKB-KW"/>
</dbReference>
<evidence type="ECO:0000256" key="1">
    <source>
        <dbReference type="ARBA" id="ARBA00001966"/>
    </source>
</evidence>
<dbReference type="SFLD" id="SFLDS00029">
    <property type="entry name" value="Radical_SAM"/>
    <property type="match status" value="1"/>
</dbReference>
<dbReference type="InterPro" id="IPR058240">
    <property type="entry name" value="rSAM_sf"/>
</dbReference>
<reference evidence="7 8" key="1">
    <citation type="journal article" date="2011" name="J. Bacteriol.">
        <title>Complete Genome Sequence of the Aerobic Marine Methanotroph Methylomonas methanica MC09.</title>
        <authorList>
            <person name="Boden R."/>
            <person name="Cunliffe M."/>
            <person name="Scanlan J."/>
            <person name="Moussard H."/>
            <person name="Kits K.D."/>
            <person name="Klotz M.G."/>
            <person name="Jetten M.S."/>
            <person name="Vuilleumier S."/>
            <person name="Han J."/>
            <person name="Peters L."/>
            <person name="Mikhailova N."/>
            <person name="Teshima H."/>
            <person name="Tapia R."/>
            <person name="Kyrpides N."/>
            <person name="Ivanova N."/>
            <person name="Pagani I."/>
            <person name="Cheng J.F."/>
            <person name="Goodwin L."/>
            <person name="Han C."/>
            <person name="Hauser L."/>
            <person name="Land M.L."/>
            <person name="Lapidus A."/>
            <person name="Lucas S."/>
            <person name="Pitluck S."/>
            <person name="Woyke T."/>
            <person name="Stein L."/>
            <person name="Murrell J.C."/>
        </authorList>
    </citation>
    <scope>NUCLEOTIDE SEQUENCE [LARGE SCALE GENOMIC DNA]</scope>
    <source>
        <strain evidence="7 8">MC09</strain>
    </source>
</reference>
<sequence length="283" mass="31826">MLKSVCLHINNQCNLQCLHCWSNSGPNGKNVLDMTDIMSFIRTLMPLGLQRVSLSGGEPLLHPEIADIVKELIDKKLKVVITTNGTKTDFFLNLVLCLSESQRRNLEVRVSLDGPENICDSLRGRNVYRKAISSIEAIKSKLGFVAVNSVVGLEVDIPSWIDFYNVLSRLNVNELAIITFSPRGRGGEFNYYNKDIHLNTNKVKLLSKNSNFRGRILVWDYLSIEHGYLLVEHDGNVILPGLIDSGDIFLGSLKSISTKEVSHALVNLRKTLNYSYSYDQKKN</sequence>
<dbReference type="PANTHER" id="PTHR11228">
    <property type="entry name" value="RADICAL SAM DOMAIN PROTEIN"/>
    <property type="match status" value="1"/>
</dbReference>
<evidence type="ECO:0000259" key="6">
    <source>
        <dbReference type="PROSITE" id="PS51918"/>
    </source>
</evidence>
<dbReference type="GO" id="GO:0046872">
    <property type="term" value="F:metal ion binding"/>
    <property type="evidence" value="ECO:0007669"/>
    <property type="project" value="UniProtKB-KW"/>
</dbReference>
<accession>F9ZXU6</accession>
<dbReference type="GO" id="GO:0003824">
    <property type="term" value="F:catalytic activity"/>
    <property type="evidence" value="ECO:0007669"/>
    <property type="project" value="InterPro"/>
</dbReference>
<evidence type="ECO:0000256" key="4">
    <source>
        <dbReference type="ARBA" id="ARBA00023004"/>
    </source>
</evidence>
<dbReference type="OrthoDB" id="9792276at2"/>
<name>F9ZXU6_METMM</name>
<proteinExistence type="predicted"/>
<dbReference type="PROSITE" id="PS51918">
    <property type="entry name" value="RADICAL_SAM"/>
    <property type="match status" value="1"/>
</dbReference>
<gene>
    <name evidence="7" type="ordered locus">Metme_0073</name>
</gene>
<evidence type="ECO:0000256" key="5">
    <source>
        <dbReference type="ARBA" id="ARBA00023014"/>
    </source>
</evidence>
<dbReference type="Gene3D" id="3.20.20.70">
    <property type="entry name" value="Aldolase class I"/>
    <property type="match status" value="1"/>
</dbReference>
<reference evidence="8" key="3">
    <citation type="submission" date="2011-05" db="EMBL/GenBank/DDBJ databases">
        <title>Complete sequence of Methylomonas methanica MC09.</title>
        <authorList>
            <consortium name="US DOE Joint Genome Institute"/>
            <person name="Lucas S."/>
            <person name="Han J."/>
            <person name="Lapidus A."/>
            <person name="Cheng J.-F."/>
            <person name="Goodwin L."/>
            <person name="Pitluck S."/>
            <person name="Peters L."/>
            <person name="Mikhailova N."/>
            <person name="Teshima H."/>
            <person name="Han C."/>
            <person name="Tapia R."/>
            <person name="Land M."/>
            <person name="Hauser L."/>
            <person name="Kyrpides N."/>
            <person name="Ivanova N."/>
            <person name="Pagani I."/>
            <person name="Stein L."/>
            <person name="Woyke T."/>
        </authorList>
    </citation>
    <scope>NUCLEOTIDE SEQUENCE [LARGE SCALE GENOMIC DNA]</scope>
    <source>
        <strain evidence="8">MC09</strain>
    </source>
</reference>
<evidence type="ECO:0000313" key="7">
    <source>
        <dbReference type="EMBL" id="AEF98525.1"/>
    </source>
</evidence>
<dbReference type="InterPro" id="IPR013785">
    <property type="entry name" value="Aldolase_TIM"/>
</dbReference>
<dbReference type="EMBL" id="CP002738">
    <property type="protein sequence ID" value="AEF98525.1"/>
    <property type="molecule type" value="Genomic_DNA"/>
</dbReference>
<evidence type="ECO:0000256" key="2">
    <source>
        <dbReference type="ARBA" id="ARBA00022691"/>
    </source>
</evidence>
<dbReference type="PANTHER" id="PTHR11228:SF7">
    <property type="entry name" value="PQQA PEPTIDE CYCLASE"/>
    <property type="match status" value="1"/>
</dbReference>
<reference key="2">
    <citation type="submission" date="2011-05" db="EMBL/GenBank/DDBJ databases">
        <title>Complete genome sequence of the aerobic marine methanotroph Methylomonas methanica MC09.</title>
        <authorList>
            <person name="Boden R."/>
            <person name="Cunliffe M."/>
            <person name="Scanlan J."/>
            <person name="Moussard H."/>
            <person name="Kits K.D."/>
            <person name="Klotz M."/>
            <person name="Jetten M."/>
            <person name="Vuilleumier S."/>
            <person name="Han J."/>
            <person name="Peters L."/>
            <person name="Mikhailova N."/>
            <person name="Teshima H."/>
            <person name="Tapia R."/>
            <person name="Kyrpides N."/>
            <person name="Ivanova N."/>
            <person name="Pagani I."/>
            <person name="Cheng J.-F."/>
            <person name="Goodwin L."/>
            <person name="Han C."/>
            <person name="Hauser L."/>
            <person name="Land M."/>
            <person name="Lapidus A."/>
            <person name="Lucas S."/>
            <person name="Pitluck S."/>
            <person name="Woyke T."/>
            <person name="Stein L.Y."/>
            <person name="Murrell C."/>
        </authorList>
    </citation>
    <scope>NUCLEOTIDE SEQUENCE</scope>
    <source>
        <strain>MC09</strain>
    </source>
</reference>
<dbReference type="RefSeq" id="WP_013816798.1">
    <property type="nucleotide sequence ID" value="NC_015572.1"/>
</dbReference>
<feature type="domain" description="Radical SAM core" evidence="6">
    <location>
        <begin position="1"/>
        <end position="213"/>
    </location>
</feature>
<dbReference type="SFLD" id="SFLDG01067">
    <property type="entry name" value="SPASM/twitch_domain_containing"/>
    <property type="match status" value="1"/>
</dbReference>
<dbReference type="AlphaFoldDB" id="F9ZXU6"/>
<keyword evidence="4" id="KW-0408">Iron</keyword>
<dbReference type="InterPro" id="IPR050377">
    <property type="entry name" value="Radical_SAM_PqqE_MftC-like"/>
</dbReference>